<dbReference type="EMBL" id="QVFU01000003">
    <property type="protein sequence ID" value="RFS47404.1"/>
    <property type="molecule type" value="Genomic_DNA"/>
</dbReference>
<dbReference type="InterPro" id="IPR032710">
    <property type="entry name" value="NTF2-like_dom_sf"/>
</dbReference>
<organism evidence="2 3">
    <name type="scientific">Micromonospora craniellae</name>
    <dbReference type="NCBI Taxonomy" id="2294034"/>
    <lineage>
        <taxon>Bacteria</taxon>
        <taxon>Bacillati</taxon>
        <taxon>Actinomycetota</taxon>
        <taxon>Actinomycetes</taxon>
        <taxon>Micromonosporales</taxon>
        <taxon>Micromonosporaceae</taxon>
        <taxon>Micromonospora</taxon>
    </lineage>
</organism>
<dbReference type="Gene3D" id="3.10.450.50">
    <property type="match status" value="1"/>
</dbReference>
<feature type="domain" description="SnoaL-like" evidence="1">
    <location>
        <begin position="12"/>
        <end position="118"/>
    </location>
</feature>
<comment type="caution">
    <text evidence="2">The sequence shown here is derived from an EMBL/GenBank/DDBJ whole genome shotgun (WGS) entry which is preliminary data.</text>
</comment>
<dbReference type="RefSeq" id="WP_117226843.1">
    <property type="nucleotide sequence ID" value="NZ_CP061725.1"/>
</dbReference>
<sequence length="136" mass="14546">MTSAAADGLLSEVSALQAAYCRGVDDRDPDLLRAIVADDVEVVGADGVLRTGAEEFVGLFARYWTSAASPVLHLVSNVEVLGDGDPLAVQALFHSVSRTADDQIVQTWGRYRDLVTRAGHGGLVFAAKRISVVHRR</sequence>
<dbReference type="AlphaFoldDB" id="A0A372G3D1"/>
<name>A0A372G3D1_9ACTN</name>
<dbReference type="SUPFAM" id="SSF54427">
    <property type="entry name" value="NTF2-like"/>
    <property type="match status" value="1"/>
</dbReference>
<evidence type="ECO:0000313" key="2">
    <source>
        <dbReference type="EMBL" id="RFS47404.1"/>
    </source>
</evidence>
<evidence type="ECO:0000313" key="3">
    <source>
        <dbReference type="Proteomes" id="UP000262621"/>
    </source>
</evidence>
<evidence type="ECO:0000259" key="1">
    <source>
        <dbReference type="Pfam" id="PF13577"/>
    </source>
</evidence>
<reference evidence="2 3" key="1">
    <citation type="submission" date="2018-08" db="EMBL/GenBank/DDBJ databases">
        <title>Verrucosispora craniellae sp. nov., isolated from a marine sponge in the South China Sea.</title>
        <authorList>
            <person name="Li L."/>
            <person name="Lin H.W."/>
        </authorList>
    </citation>
    <scope>NUCLEOTIDE SEQUENCE [LARGE SCALE GENOMIC DNA]</scope>
    <source>
        <strain evidence="2 3">LHW63014</strain>
    </source>
</reference>
<protein>
    <submittedName>
        <fullName evidence="2">DUF4440 domain-containing protein</fullName>
    </submittedName>
</protein>
<gene>
    <name evidence="2" type="ORF">D0Q02_05230</name>
</gene>
<dbReference type="OrthoDB" id="5081128at2"/>
<accession>A0A372G3D1</accession>
<proteinExistence type="predicted"/>
<dbReference type="Proteomes" id="UP000262621">
    <property type="component" value="Unassembled WGS sequence"/>
</dbReference>
<dbReference type="Pfam" id="PF13577">
    <property type="entry name" value="SnoaL_4"/>
    <property type="match status" value="1"/>
</dbReference>
<dbReference type="InterPro" id="IPR037401">
    <property type="entry name" value="SnoaL-like"/>
</dbReference>
<keyword evidence="3" id="KW-1185">Reference proteome</keyword>